<dbReference type="KEGG" id="lpav:PLANPX_1926"/>
<keyword evidence="2" id="KW-1185">Reference proteome</keyword>
<dbReference type="EMBL" id="AP021861">
    <property type="protein sequence ID" value="BBO32314.1"/>
    <property type="molecule type" value="Genomic_DNA"/>
</dbReference>
<proteinExistence type="predicted"/>
<dbReference type="InterPro" id="IPR011101">
    <property type="entry name" value="DUF5131"/>
</dbReference>
<gene>
    <name evidence="1" type="ORF">PLANPX_1926</name>
</gene>
<organism evidence="1 2">
    <name type="scientific">Lacipirellula parvula</name>
    <dbReference type="NCBI Taxonomy" id="2650471"/>
    <lineage>
        <taxon>Bacteria</taxon>
        <taxon>Pseudomonadati</taxon>
        <taxon>Planctomycetota</taxon>
        <taxon>Planctomycetia</taxon>
        <taxon>Pirellulales</taxon>
        <taxon>Lacipirellulaceae</taxon>
        <taxon>Lacipirellula</taxon>
    </lineage>
</organism>
<dbReference type="AlphaFoldDB" id="A0A5K7X6G5"/>
<reference evidence="2" key="1">
    <citation type="submission" date="2019-10" db="EMBL/GenBank/DDBJ databases">
        <title>Lacipirellula parvula gen. nov., sp. nov., representing a lineage of planctomycetes widespread in freshwater anoxic habitats, and description of the family Lacipirellulaceae.</title>
        <authorList>
            <person name="Dedysh S.N."/>
            <person name="Kulichevskaya I.S."/>
            <person name="Beletsky A.V."/>
            <person name="Rakitin A.L."/>
            <person name="Mardanov A.V."/>
            <person name="Ivanova A.A."/>
            <person name="Saltykova V.X."/>
            <person name="Rijpstra W.I.C."/>
            <person name="Sinninghe Damste J.S."/>
            <person name="Ravin N.V."/>
        </authorList>
    </citation>
    <scope>NUCLEOTIDE SEQUENCE [LARGE SCALE GENOMIC DNA]</scope>
    <source>
        <strain evidence="2">PX69</strain>
    </source>
</reference>
<dbReference type="Proteomes" id="UP000326837">
    <property type="component" value="Chromosome"/>
</dbReference>
<dbReference type="Pfam" id="PF07505">
    <property type="entry name" value="DUF5131"/>
    <property type="match status" value="1"/>
</dbReference>
<sequence>MAEISEIQWTDATFNPWIGCTQVSPACDNCYAMVMMDRRYHRAEWGAGKLRVRTSHANWRKPLAWNRKAEREGKRIKLFCASLADVFDSEVNDSWRSDLWRLVEQTPNLDWLPLTKRTASVAGMIPWGDHWPDNVWIGTSVENQKYADLRLPILSALPAKVRFISAEPLLSDFSLDGYNVDWVIVGGESGKGWRPLNLDHARVLRDQCQERGIPFFFKQHAAFNPHKLGRELDGREWNQFPVAA</sequence>
<evidence type="ECO:0000313" key="1">
    <source>
        <dbReference type="EMBL" id="BBO32314.1"/>
    </source>
</evidence>
<accession>A0A5K7X6G5</accession>
<dbReference type="RefSeq" id="WP_152098301.1">
    <property type="nucleotide sequence ID" value="NZ_AP021861.1"/>
</dbReference>
<name>A0A5K7X6G5_9BACT</name>
<evidence type="ECO:0000313" key="2">
    <source>
        <dbReference type="Proteomes" id="UP000326837"/>
    </source>
</evidence>
<protein>
    <submittedName>
        <fullName evidence="1">Phage Gp37Gp68</fullName>
    </submittedName>
</protein>